<keyword evidence="3" id="KW-1185">Reference proteome</keyword>
<name>A0A919TZE3_9CELL</name>
<feature type="transmembrane region" description="Helical" evidence="1">
    <location>
        <begin position="20"/>
        <end position="40"/>
    </location>
</feature>
<keyword evidence="1" id="KW-0472">Membrane</keyword>
<feature type="transmembrane region" description="Helical" evidence="1">
    <location>
        <begin position="99"/>
        <end position="119"/>
    </location>
</feature>
<reference evidence="2" key="1">
    <citation type="submission" date="2021-01" db="EMBL/GenBank/DDBJ databases">
        <title>Whole genome shotgun sequence of Cellulomonas chitinilytica NBRC 110799.</title>
        <authorList>
            <person name="Komaki H."/>
            <person name="Tamura T."/>
        </authorList>
    </citation>
    <scope>NUCLEOTIDE SEQUENCE</scope>
    <source>
        <strain evidence="2">NBRC 110799</strain>
    </source>
</reference>
<proteinExistence type="predicted"/>
<dbReference type="Proteomes" id="UP000632740">
    <property type="component" value="Unassembled WGS sequence"/>
</dbReference>
<dbReference type="InterPro" id="IPR025576">
    <property type="entry name" value="YwiC"/>
</dbReference>
<accession>A0A919TZE3</accession>
<feature type="transmembrane region" description="Helical" evidence="1">
    <location>
        <begin position="52"/>
        <end position="68"/>
    </location>
</feature>
<organism evidence="2 3">
    <name type="scientific">Cellulomonas chitinilytica</name>
    <dbReference type="NCBI Taxonomy" id="398759"/>
    <lineage>
        <taxon>Bacteria</taxon>
        <taxon>Bacillati</taxon>
        <taxon>Actinomycetota</taxon>
        <taxon>Actinomycetes</taxon>
        <taxon>Micrococcales</taxon>
        <taxon>Cellulomonadaceae</taxon>
        <taxon>Cellulomonas</taxon>
    </lineage>
</organism>
<sequence length="232" mass="24109">MLVVPVAVGAVLAGPTWRHALLLVTWLVAYLAFHAAGLWLKASRRRRWWPPVRAYVPATALLGVGLVLTSPSLLAWAPVFLALLTVSLVCSARRADRSWLNDVVTVVAASLMTPVAAGLGPSWTPPTTRAWLAGGLLAAYFLGTVPYVKSLIRDRGSRPVLAVSSGYHLALVAGAGAAAVTGGSVVLVVVAIALLARALLVPRLRPWPSAKAIGIGELVATVAVTVATLAVV</sequence>
<keyword evidence="1" id="KW-1133">Transmembrane helix</keyword>
<keyword evidence="1" id="KW-0812">Transmembrane</keyword>
<feature type="transmembrane region" description="Helical" evidence="1">
    <location>
        <begin position="131"/>
        <end position="148"/>
    </location>
</feature>
<feature type="transmembrane region" description="Helical" evidence="1">
    <location>
        <begin position="212"/>
        <end position="231"/>
    </location>
</feature>
<gene>
    <name evidence="2" type="ORF">Cch01nite_23740</name>
</gene>
<evidence type="ECO:0000313" key="2">
    <source>
        <dbReference type="EMBL" id="GIG21650.1"/>
    </source>
</evidence>
<comment type="caution">
    <text evidence="2">The sequence shown here is derived from an EMBL/GenBank/DDBJ whole genome shotgun (WGS) entry which is preliminary data.</text>
</comment>
<dbReference type="AlphaFoldDB" id="A0A919TZE3"/>
<feature type="transmembrane region" description="Helical" evidence="1">
    <location>
        <begin position="74"/>
        <end position="92"/>
    </location>
</feature>
<dbReference type="EMBL" id="BONK01000007">
    <property type="protein sequence ID" value="GIG21650.1"/>
    <property type="molecule type" value="Genomic_DNA"/>
</dbReference>
<evidence type="ECO:0000256" key="1">
    <source>
        <dbReference type="SAM" id="Phobius"/>
    </source>
</evidence>
<protein>
    <recommendedName>
        <fullName evidence="4">YwiC-like protein</fullName>
    </recommendedName>
</protein>
<evidence type="ECO:0000313" key="3">
    <source>
        <dbReference type="Proteomes" id="UP000632740"/>
    </source>
</evidence>
<feature type="transmembrane region" description="Helical" evidence="1">
    <location>
        <begin position="169"/>
        <end position="200"/>
    </location>
</feature>
<evidence type="ECO:0008006" key="4">
    <source>
        <dbReference type="Google" id="ProtNLM"/>
    </source>
</evidence>
<dbReference type="Pfam" id="PF14256">
    <property type="entry name" value="YwiC"/>
    <property type="match status" value="1"/>
</dbReference>